<organism evidence="1">
    <name type="scientific">marine metagenome</name>
    <dbReference type="NCBI Taxonomy" id="408172"/>
    <lineage>
        <taxon>unclassified sequences</taxon>
        <taxon>metagenomes</taxon>
        <taxon>ecological metagenomes</taxon>
    </lineage>
</organism>
<dbReference type="EMBL" id="UINC01198789">
    <property type="protein sequence ID" value="SVE16905.1"/>
    <property type="molecule type" value="Genomic_DNA"/>
</dbReference>
<dbReference type="Gene3D" id="3.20.20.150">
    <property type="entry name" value="Divalent-metal-dependent TIM barrel enzymes"/>
    <property type="match status" value="1"/>
</dbReference>
<sequence length="79" mass="8697">MKIALHQITTRGANMEEDMRAYSEAGWSAFELHLSKAREYVQDREPDALGKLVRDSGLKAVGCTGHVVEAFADTATQES</sequence>
<evidence type="ECO:0000313" key="1">
    <source>
        <dbReference type="EMBL" id="SVE16905.1"/>
    </source>
</evidence>
<accession>A0A383BBT7</accession>
<name>A0A383BBT7_9ZZZZ</name>
<reference evidence="1" key="1">
    <citation type="submission" date="2018-05" db="EMBL/GenBank/DDBJ databases">
        <authorList>
            <person name="Lanie J.A."/>
            <person name="Ng W.-L."/>
            <person name="Kazmierczak K.M."/>
            <person name="Andrzejewski T.M."/>
            <person name="Davidsen T.M."/>
            <person name="Wayne K.J."/>
            <person name="Tettelin H."/>
            <person name="Glass J.I."/>
            <person name="Rusch D."/>
            <person name="Podicherti R."/>
            <person name="Tsui H.-C.T."/>
            <person name="Winkler M.E."/>
        </authorList>
    </citation>
    <scope>NUCLEOTIDE SEQUENCE</scope>
</reference>
<dbReference type="AlphaFoldDB" id="A0A383BBT7"/>
<proteinExistence type="predicted"/>
<dbReference type="InterPro" id="IPR036237">
    <property type="entry name" value="Xyl_isomerase-like_sf"/>
</dbReference>
<evidence type="ECO:0008006" key="2">
    <source>
        <dbReference type="Google" id="ProtNLM"/>
    </source>
</evidence>
<protein>
    <recommendedName>
        <fullName evidence="2">Xylose isomerase-like TIM barrel domain-containing protein</fullName>
    </recommendedName>
</protein>
<feature type="non-terminal residue" evidence="1">
    <location>
        <position position="79"/>
    </location>
</feature>
<dbReference type="SUPFAM" id="SSF51658">
    <property type="entry name" value="Xylose isomerase-like"/>
    <property type="match status" value="1"/>
</dbReference>
<gene>
    <name evidence="1" type="ORF">METZ01_LOCUS469759</name>
</gene>